<dbReference type="RefSeq" id="WP_389360751.1">
    <property type="nucleotide sequence ID" value="NZ_JBIACK010000004.1"/>
</dbReference>
<dbReference type="Proteomes" id="UP001601059">
    <property type="component" value="Unassembled WGS sequence"/>
</dbReference>
<evidence type="ECO:0000313" key="2">
    <source>
        <dbReference type="Proteomes" id="UP001601059"/>
    </source>
</evidence>
<gene>
    <name evidence="1" type="ORF">ACFYKX_10305</name>
</gene>
<proteinExistence type="predicted"/>
<organism evidence="1 2">
    <name type="scientific">Cytobacillus spartinae</name>
    <dbReference type="NCBI Taxonomy" id="3299023"/>
    <lineage>
        <taxon>Bacteria</taxon>
        <taxon>Bacillati</taxon>
        <taxon>Bacillota</taxon>
        <taxon>Bacilli</taxon>
        <taxon>Bacillales</taxon>
        <taxon>Bacillaceae</taxon>
        <taxon>Cytobacillus</taxon>
    </lineage>
</organism>
<name>A0ABW6K9W3_9BACI</name>
<accession>A0ABW6K9W3</accession>
<reference evidence="1 2" key="1">
    <citation type="submission" date="2024-08" db="EMBL/GenBank/DDBJ databases">
        <title>Two novel Cytobacillus novel species.</title>
        <authorList>
            <person name="Liu G."/>
        </authorList>
    </citation>
    <scope>NUCLEOTIDE SEQUENCE [LARGE SCALE GENOMIC DNA]</scope>
    <source>
        <strain evidence="1 2">FJAT-54145</strain>
    </source>
</reference>
<evidence type="ECO:0000313" key="1">
    <source>
        <dbReference type="EMBL" id="MFE8701009.1"/>
    </source>
</evidence>
<dbReference type="EMBL" id="JBIACK010000004">
    <property type="protein sequence ID" value="MFE8701009.1"/>
    <property type="molecule type" value="Genomic_DNA"/>
</dbReference>
<keyword evidence="2" id="KW-1185">Reference proteome</keyword>
<comment type="caution">
    <text evidence="1">The sequence shown here is derived from an EMBL/GenBank/DDBJ whole genome shotgun (WGS) entry which is preliminary data.</text>
</comment>
<sequence length="139" mass="15443">MHYEAKSTVSFRLPPDVTEEQLLTINEKKEQLGKGFSKWAAGTFLQGVEQSKSRDVLVLPLSPRLSPKAKDWLKSEQTLHLLEAWVEHIALDPAQAFAGSTPSSVMPVGKKEEQIVTFTPKSEHGASVLKNVLMDDDDE</sequence>
<protein>
    <submittedName>
        <fullName evidence="1">Uncharacterized protein</fullName>
    </submittedName>
</protein>